<keyword evidence="11" id="KW-1185">Reference proteome</keyword>
<dbReference type="InterPro" id="IPR011335">
    <property type="entry name" value="Restrct_endonuc-II-like"/>
</dbReference>
<name>A0AAV0XEI7_9HEMI</name>
<evidence type="ECO:0000256" key="7">
    <source>
        <dbReference type="ARBA" id="ARBA00023125"/>
    </source>
</evidence>
<feature type="domain" description="DNA-directed DNA polymerase family B mitochondria/virus" evidence="9">
    <location>
        <begin position="33"/>
        <end position="283"/>
    </location>
</feature>
<organism evidence="10 11">
    <name type="scientific">Macrosiphum euphorbiae</name>
    <name type="common">potato aphid</name>
    <dbReference type="NCBI Taxonomy" id="13131"/>
    <lineage>
        <taxon>Eukaryota</taxon>
        <taxon>Metazoa</taxon>
        <taxon>Ecdysozoa</taxon>
        <taxon>Arthropoda</taxon>
        <taxon>Hexapoda</taxon>
        <taxon>Insecta</taxon>
        <taxon>Pterygota</taxon>
        <taxon>Neoptera</taxon>
        <taxon>Paraneoptera</taxon>
        <taxon>Hemiptera</taxon>
        <taxon>Sternorrhyncha</taxon>
        <taxon>Aphidomorpha</taxon>
        <taxon>Aphidoidea</taxon>
        <taxon>Aphididae</taxon>
        <taxon>Macrosiphini</taxon>
        <taxon>Macrosiphum</taxon>
    </lineage>
</organism>
<evidence type="ECO:0000256" key="3">
    <source>
        <dbReference type="ARBA" id="ARBA00022679"/>
    </source>
</evidence>
<evidence type="ECO:0000256" key="6">
    <source>
        <dbReference type="ARBA" id="ARBA00022932"/>
    </source>
</evidence>
<evidence type="ECO:0000259" key="9">
    <source>
        <dbReference type="Pfam" id="PF03175"/>
    </source>
</evidence>
<evidence type="ECO:0000256" key="2">
    <source>
        <dbReference type="ARBA" id="ARBA00012417"/>
    </source>
</evidence>
<comment type="caution">
    <text evidence="10">The sequence shown here is derived from an EMBL/GenBank/DDBJ whole genome shotgun (WGS) entry which is preliminary data.</text>
</comment>
<keyword evidence="6" id="KW-0239">DNA-directed DNA polymerase</keyword>
<dbReference type="Gene3D" id="3.30.420.10">
    <property type="entry name" value="Ribonuclease H-like superfamily/Ribonuclease H"/>
    <property type="match status" value="1"/>
</dbReference>
<dbReference type="InterPro" id="IPR004868">
    <property type="entry name" value="DNA-dir_DNA_pol_B_mt/vir"/>
</dbReference>
<dbReference type="AlphaFoldDB" id="A0AAV0XEI7"/>
<proteinExistence type="inferred from homology"/>
<evidence type="ECO:0000256" key="5">
    <source>
        <dbReference type="ARBA" id="ARBA00022705"/>
    </source>
</evidence>
<evidence type="ECO:0000256" key="1">
    <source>
        <dbReference type="ARBA" id="ARBA00005755"/>
    </source>
</evidence>
<dbReference type="PANTHER" id="PTHR33568:SF3">
    <property type="entry name" value="DNA-DIRECTED DNA POLYMERASE"/>
    <property type="match status" value="1"/>
</dbReference>
<gene>
    <name evidence="10" type="ORF">MEUPH1_LOCUS21187</name>
</gene>
<dbReference type="EMBL" id="CARXXK010000004">
    <property type="protein sequence ID" value="CAI6366623.1"/>
    <property type="molecule type" value="Genomic_DNA"/>
</dbReference>
<dbReference type="GO" id="GO:0006260">
    <property type="term" value="P:DNA replication"/>
    <property type="evidence" value="ECO:0007669"/>
    <property type="project" value="UniProtKB-KW"/>
</dbReference>
<keyword evidence="7" id="KW-0238">DNA-binding</keyword>
<dbReference type="InterPro" id="IPR012337">
    <property type="entry name" value="RNaseH-like_sf"/>
</dbReference>
<accession>A0AAV0XEI7</accession>
<evidence type="ECO:0000313" key="11">
    <source>
        <dbReference type="Proteomes" id="UP001160148"/>
    </source>
</evidence>
<keyword evidence="4" id="KW-0548">Nucleotidyltransferase</keyword>
<dbReference type="SUPFAM" id="SSF53098">
    <property type="entry name" value="Ribonuclease H-like"/>
    <property type="match status" value="1"/>
</dbReference>
<dbReference type="InterPro" id="IPR036397">
    <property type="entry name" value="RNaseH_sf"/>
</dbReference>
<comment type="catalytic activity">
    <reaction evidence="8">
        <text>DNA(n) + a 2'-deoxyribonucleoside 5'-triphosphate = DNA(n+1) + diphosphate</text>
        <dbReference type="Rhea" id="RHEA:22508"/>
        <dbReference type="Rhea" id="RHEA-COMP:17339"/>
        <dbReference type="Rhea" id="RHEA-COMP:17340"/>
        <dbReference type="ChEBI" id="CHEBI:33019"/>
        <dbReference type="ChEBI" id="CHEBI:61560"/>
        <dbReference type="ChEBI" id="CHEBI:173112"/>
        <dbReference type="EC" id="2.7.7.7"/>
    </reaction>
</comment>
<sequence length="564" mass="65660">MAIAHDFEGNKFVFSTDDGGSANDKFCKWALSREKKGTTYIAHNSKAYDTYFIIQYILKHMPTVKYEVIRNGTKIMMLEIKEGGINIKFIDSHNFVQSKLADFPKTFGLTESKKGYFPHYFNTPENQNYIGPLPDKYYYGYNSMARKQRAAFINWYDEMTSKNYVFNFKNELEQYCHLDVDILRRGCLELRNKFLDVCNIDPFKYITIASVCMAIYRQNDLLNNSIAVVQNTEKETFSDESIKWMKSKISNENKNIRHALNGGEAVICGAKVDGYDESEKKVYQYHGCFWHGCPDCFHPNDINPVNKNTMTDLYNNTIRRTSQLKAKGYQVEEMWSCKWRKHAEYKQMMQYPDDVIESLLSQLDSQVVLSWLTSSQQQFKTFVTNRLAKIVELLPMCNWRYVASQSNPADCVSRGFLPSQIIDHDLFWQGPPFLKTPESEWVVVCVNKLLPSHLPEYRSIMPKMCLASLVNVDVDWVTQFSSLKRMQRMVAFMLRFVNRARKLPIHDGPIQYTETEEAMLHIVRMTQRSYFANLFNTLKSPTSKVSPRSIAQLAPFVDKTILYV</sequence>
<dbReference type="SUPFAM" id="SSF52980">
    <property type="entry name" value="Restriction endonuclease-like"/>
    <property type="match status" value="1"/>
</dbReference>
<dbReference type="Gene3D" id="3.40.960.10">
    <property type="entry name" value="VSR Endonuclease"/>
    <property type="match status" value="1"/>
</dbReference>
<protein>
    <recommendedName>
        <fullName evidence="2">DNA-directed DNA polymerase</fullName>
        <ecNumber evidence="2">2.7.7.7</ecNumber>
    </recommendedName>
</protein>
<evidence type="ECO:0000256" key="8">
    <source>
        <dbReference type="ARBA" id="ARBA00049244"/>
    </source>
</evidence>
<dbReference type="GO" id="GO:0000166">
    <property type="term" value="F:nucleotide binding"/>
    <property type="evidence" value="ECO:0007669"/>
    <property type="project" value="InterPro"/>
</dbReference>
<dbReference type="GO" id="GO:0003677">
    <property type="term" value="F:DNA binding"/>
    <property type="evidence" value="ECO:0007669"/>
    <property type="project" value="UniProtKB-KW"/>
</dbReference>
<dbReference type="GO" id="GO:0006281">
    <property type="term" value="P:DNA repair"/>
    <property type="evidence" value="ECO:0007669"/>
    <property type="project" value="UniProtKB-ARBA"/>
</dbReference>
<evidence type="ECO:0000313" key="10">
    <source>
        <dbReference type="EMBL" id="CAI6366623.1"/>
    </source>
</evidence>
<keyword evidence="5" id="KW-0235">DNA replication</keyword>
<reference evidence="10 11" key="1">
    <citation type="submission" date="2023-01" db="EMBL/GenBank/DDBJ databases">
        <authorList>
            <person name="Whitehead M."/>
        </authorList>
    </citation>
    <scope>NUCLEOTIDE SEQUENCE [LARGE SCALE GENOMIC DNA]</scope>
</reference>
<dbReference type="GO" id="GO:0003887">
    <property type="term" value="F:DNA-directed DNA polymerase activity"/>
    <property type="evidence" value="ECO:0007669"/>
    <property type="project" value="UniProtKB-KW"/>
</dbReference>
<dbReference type="PANTHER" id="PTHR33568">
    <property type="entry name" value="DNA POLYMERASE"/>
    <property type="match status" value="1"/>
</dbReference>
<evidence type="ECO:0000256" key="4">
    <source>
        <dbReference type="ARBA" id="ARBA00022695"/>
    </source>
</evidence>
<dbReference type="Pfam" id="PF03175">
    <property type="entry name" value="DNA_pol_B_2"/>
    <property type="match status" value="1"/>
</dbReference>
<keyword evidence="3" id="KW-0808">Transferase</keyword>
<dbReference type="Proteomes" id="UP001160148">
    <property type="component" value="Unassembled WGS sequence"/>
</dbReference>
<dbReference type="EC" id="2.7.7.7" evidence="2"/>
<comment type="similarity">
    <text evidence="1">Belongs to the DNA polymerase type-B family.</text>
</comment>